<dbReference type="PANTHER" id="PTHR46136">
    <property type="entry name" value="TRANSCRIPTION FACTOR GTE8"/>
    <property type="match status" value="1"/>
</dbReference>
<protein>
    <submittedName>
        <fullName evidence="2">Transcription factor GTE10</fullName>
    </submittedName>
</protein>
<accession>A0AAV9CNY1</accession>
<dbReference type="InterPro" id="IPR052442">
    <property type="entry name" value="Env_Response_Regulator"/>
</dbReference>
<evidence type="ECO:0000313" key="2">
    <source>
        <dbReference type="EMBL" id="KAK1290803.1"/>
    </source>
</evidence>
<name>A0AAV9CNY1_ACOCL</name>
<dbReference type="AlphaFoldDB" id="A0AAV9CNY1"/>
<feature type="compositionally biased region" description="Low complexity" evidence="1">
    <location>
        <begin position="22"/>
        <end position="34"/>
    </location>
</feature>
<dbReference type="Proteomes" id="UP001180020">
    <property type="component" value="Unassembled WGS sequence"/>
</dbReference>
<evidence type="ECO:0000313" key="3">
    <source>
        <dbReference type="Proteomes" id="UP001180020"/>
    </source>
</evidence>
<proteinExistence type="predicted"/>
<reference evidence="2" key="1">
    <citation type="journal article" date="2023" name="Nat. Commun.">
        <title>Diploid and tetraploid genomes of Acorus and the evolution of monocots.</title>
        <authorList>
            <person name="Ma L."/>
            <person name="Liu K.W."/>
            <person name="Li Z."/>
            <person name="Hsiao Y.Y."/>
            <person name="Qi Y."/>
            <person name="Fu T."/>
            <person name="Tang G.D."/>
            <person name="Zhang D."/>
            <person name="Sun W.H."/>
            <person name="Liu D.K."/>
            <person name="Li Y."/>
            <person name="Chen G.Z."/>
            <person name="Liu X.D."/>
            <person name="Liao X.Y."/>
            <person name="Jiang Y.T."/>
            <person name="Yu X."/>
            <person name="Hao Y."/>
            <person name="Huang J."/>
            <person name="Zhao X.W."/>
            <person name="Ke S."/>
            <person name="Chen Y.Y."/>
            <person name="Wu W.L."/>
            <person name="Hsu J.L."/>
            <person name="Lin Y.F."/>
            <person name="Huang M.D."/>
            <person name="Li C.Y."/>
            <person name="Huang L."/>
            <person name="Wang Z.W."/>
            <person name="Zhao X."/>
            <person name="Zhong W.Y."/>
            <person name="Peng D.H."/>
            <person name="Ahmad S."/>
            <person name="Lan S."/>
            <person name="Zhang J.S."/>
            <person name="Tsai W.C."/>
            <person name="Van de Peer Y."/>
            <person name="Liu Z.J."/>
        </authorList>
    </citation>
    <scope>NUCLEOTIDE SEQUENCE</scope>
    <source>
        <strain evidence="2">CP</strain>
    </source>
</reference>
<keyword evidence="3" id="KW-1185">Reference proteome</keyword>
<evidence type="ECO:0000256" key="1">
    <source>
        <dbReference type="SAM" id="MobiDB-lite"/>
    </source>
</evidence>
<comment type="caution">
    <text evidence="2">The sequence shown here is derived from an EMBL/GenBank/DDBJ whole genome shotgun (WGS) entry which is preliminary data.</text>
</comment>
<dbReference type="EMBL" id="JAUJYO010000018">
    <property type="protein sequence ID" value="KAK1290803.1"/>
    <property type="molecule type" value="Genomic_DNA"/>
</dbReference>
<feature type="region of interest" description="Disordered" evidence="1">
    <location>
        <begin position="15"/>
        <end position="107"/>
    </location>
</feature>
<organism evidence="2 3">
    <name type="scientific">Acorus calamus</name>
    <name type="common">Sweet flag</name>
    <dbReference type="NCBI Taxonomy" id="4465"/>
    <lineage>
        <taxon>Eukaryota</taxon>
        <taxon>Viridiplantae</taxon>
        <taxon>Streptophyta</taxon>
        <taxon>Embryophyta</taxon>
        <taxon>Tracheophyta</taxon>
        <taxon>Spermatophyta</taxon>
        <taxon>Magnoliopsida</taxon>
        <taxon>Liliopsida</taxon>
        <taxon>Acoraceae</taxon>
        <taxon>Acorus</taxon>
    </lineage>
</organism>
<feature type="compositionally biased region" description="Polar residues" evidence="1">
    <location>
        <begin position="69"/>
        <end position="84"/>
    </location>
</feature>
<reference evidence="2" key="2">
    <citation type="submission" date="2023-06" db="EMBL/GenBank/DDBJ databases">
        <authorList>
            <person name="Ma L."/>
            <person name="Liu K.-W."/>
            <person name="Li Z."/>
            <person name="Hsiao Y.-Y."/>
            <person name="Qi Y."/>
            <person name="Fu T."/>
            <person name="Tang G."/>
            <person name="Zhang D."/>
            <person name="Sun W.-H."/>
            <person name="Liu D.-K."/>
            <person name="Li Y."/>
            <person name="Chen G.-Z."/>
            <person name="Liu X.-D."/>
            <person name="Liao X.-Y."/>
            <person name="Jiang Y.-T."/>
            <person name="Yu X."/>
            <person name="Hao Y."/>
            <person name="Huang J."/>
            <person name="Zhao X.-W."/>
            <person name="Ke S."/>
            <person name="Chen Y.-Y."/>
            <person name="Wu W.-L."/>
            <person name="Hsu J.-L."/>
            <person name="Lin Y.-F."/>
            <person name="Huang M.-D."/>
            <person name="Li C.-Y."/>
            <person name="Huang L."/>
            <person name="Wang Z.-W."/>
            <person name="Zhao X."/>
            <person name="Zhong W.-Y."/>
            <person name="Peng D.-H."/>
            <person name="Ahmad S."/>
            <person name="Lan S."/>
            <person name="Zhang J.-S."/>
            <person name="Tsai W.-C."/>
            <person name="Van De Peer Y."/>
            <person name="Liu Z.-J."/>
        </authorList>
    </citation>
    <scope>NUCLEOTIDE SEQUENCE</scope>
    <source>
        <strain evidence="2">CP</strain>
        <tissue evidence="2">Leaves</tissue>
    </source>
</reference>
<dbReference type="PANTHER" id="PTHR46136:SF33">
    <property type="entry name" value="TRANSCRIPTION FACTOR GTE10"/>
    <property type="match status" value="1"/>
</dbReference>
<gene>
    <name evidence="2" type="primary">GTE10</name>
    <name evidence="2" type="ORF">QJS10_CPB18g00490</name>
</gene>
<sequence>MRKCTKFGIEVSPLLILDHNGSDSGSSSGSESVGARAQTPTNTSRETLGPVSALDMEKSNLMNPPDGNRSISGSGKIDTSTHTNAVPVEVDNSRDGENAPPERQVSPDKLYRAALLRNRFADTILKAREKTLDQKKLGCKQKLKQQRMQEDKLKQKLLLKLNGNIERTVEINENSKFLKDLEMLRAAPGGTMAYGSTSKASEDKGHLASPMLTKQKSSVSGVVTNSTMENVRQNVNKPN</sequence>